<dbReference type="InterPro" id="IPR029063">
    <property type="entry name" value="SAM-dependent_MTases_sf"/>
</dbReference>
<evidence type="ECO:0000313" key="10">
    <source>
        <dbReference type="Proteomes" id="UP000323621"/>
    </source>
</evidence>
<feature type="active site" evidence="6">
    <location>
        <position position="120"/>
    </location>
</feature>
<comment type="caution">
    <text evidence="9">The sequence shown here is derived from an EMBL/GenBank/DDBJ whole genome shotgun (WGS) entry which is preliminary data.</text>
</comment>
<dbReference type="SUPFAM" id="SSF53335">
    <property type="entry name" value="S-adenosyl-L-methionine-dependent methyltransferases"/>
    <property type="match status" value="1"/>
</dbReference>
<keyword evidence="10" id="KW-1185">Reference proteome</keyword>
<organism evidence="9 10">
    <name type="scientific">Bizionia gelidisalsuginis</name>
    <dbReference type="NCBI Taxonomy" id="291188"/>
    <lineage>
        <taxon>Bacteria</taxon>
        <taxon>Pseudomonadati</taxon>
        <taxon>Bacteroidota</taxon>
        <taxon>Flavobacteriia</taxon>
        <taxon>Flavobacteriales</taxon>
        <taxon>Flavobacteriaceae</taxon>
        <taxon>Bizionia</taxon>
    </lineage>
</organism>
<protein>
    <recommendedName>
        <fullName evidence="8">Cytosine-specific methyltransferase</fullName>
        <ecNumber evidence="8">2.1.1.37</ecNumber>
    </recommendedName>
</protein>
<accession>A0ABY3M6X6</accession>
<dbReference type="Proteomes" id="UP000323621">
    <property type="component" value="Unassembled WGS sequence"/>
</dbReference>
<evidence type="ECO:0000256" key="3">
    <source>
        <dbReference type="ARBA" id="ARBA00022691"/>
    </source>
</evidence>
<dbReference type="EMBL" id="VSKN01000045">
    <property type="protein sequence ID" value="TYC07954.1"/>
    <property type="molecule type" value="Genomic_DNA"/>
</dbReference>
<sequence>MESLNFIDLFSGAGGLSEGFIKAGFTPVAHVEIDKKACDTLETRLVYHKLKSENKIQNYYDYISGKMTREEFLKSFSNSDISDSVINIPIGGENNKIIFEKINKLVKGKQVDLIVGGPPCQAYSLVGRARDKDGMKNDPRNFLYKEYAKFLIKYEPKVFVFENVMGLITAEKGSYFKNMQAYFKRIGYEIDYTVQKSEDFGVLQKRRRIILIGWQKGTDFKYPEFDKIKEGFTVSQILSDLKRLKPGEQNNITKYSKPTTEYLDKFELRNGVDFVTQHIARPHNERDLNIYKIAINKWLKKSERLKYPDLPTELKTHKNETSFVDRYKVVDINGLSHTMVAHIAKDGHHYIYPDNKQIRSLSVREAARIQSFPDDFFFEGGRSAAFRQIGNAVPPLMANEIAKKIKKQLCQKQK</sequence>
<comment type="catalytic activity">
    <reaction evidence="5 8">
        <text>a 2'-deoxycytidine in DNA + S-adenosyl-L-methionine = a 5-methyl-2'-deoxycytidine in DNA + S-adenosyl-L-homocysteine + H(+)</text>
        <dbReference type="Rhea" id="RHEA:13681"/>
        <dbReference type="Rhea" id="RHEA-COMP:11369"/>
        <dbReference type="Rhea" id="RHEA-COMP:11370"/>
        <dbReference type="ChEBI" id="CHEBI:15378"/>
        <dbReference type="ChEBI" id="CHEBI:57856"/>
        <dbReference type="ChEBI" id="CHEBI:59789"/>
        <dbReference type="ChEBI" id="CHEBI:85452"/>
        <dbReference type="ChEBI" id="CHEBI:85454"/>
        <dbReference type="EC" id="2.1.1.37"/>
    </reaction>
</comment>
<dbReference type="InterPro" id="IPR050390">
    <property type="entry name" value="C5-Methyltransferase"/>
</dbReference>
<dbReference type="PROSITE" id="PS00095">
    <property type="entry name" value="C5_MTASE_2"/>
    <property type="match status" value="1"/>
</dbReference>
<evidence type="ECO:0000256" key="6">
    <source>
        <dbReference type="PROSITE-ProRule" id="PRU01016"/>
    </source>
</evidence>
<dbReference type="Gene3D" id="3.40.50.150">
    <property type="entry name" value="Vaccinia Virus protein VP39"/>
    <property type="match status" value="1"/>
</dbReference>
<dbReference type="PROSITE" id="PS51679">
    <property type="entry name" value="SAM_MT_C5"/>
    <property type="match status" value="1"/>
</dbReference>
<dbReference type="GO" id="GO:0008168">
    <property type="term" value="F:methyltransferase activity"/>
    <property type="evidence" value="ECO:0007669"/>
    <property type="project" value="UniProtKB-KW"/>
</dbReference>
<evidence type="ECO:0000256" key="1">
    <source>
        <dbReference type="ARBA" id="ARBA00022603"/>
    </source>
</evidence>
<evidence type="ECO:0000313" key="9">
    <source>
        <dbReference type="EMBL" id="TYC07954.1"/>
    </source>
</evidence>
<keyword evidence="4" id="KW-0680">Restriction system</keyword>
<dbReference type="PRINTS" id="PR00105">
    <property type="entry name" value="C5METTRFRASE"/>
</dbReference>
<comment type="similarity">
    <text evidence="6 7">Belongs to the class I-like SAM-binding methyltransferase superfamily. C5-methyltransferase family.</text>
</comment>
<dbReference type="GO" id="GO:0032259">
    <property type="term" value="P:methylation"/>
    <property type="evidence" value="ECO:0007669"/>
    <property type="project" value="UniProtKB-KW"/>
</dbReference>
<dbReference type="PANTHER" id="PTHR10629:SF52">
    <property type="entry name" value="DNA (CYTOSINE-5)-METHYLTRANSFERASE 1"/>
    <property type="match status" value="1"/>
</dbReference>
<evidence type="ECO:0000256" key="7">
    <source>
        <dbReference type="RuleBase" id="RU000416"/>
    </source>
</evidence>
<dbReference type="RefSeq" id="WP_148381663.1">
    <property type="nucleotide sequence ID" value="NZ_VSKN01000045.1"/>
</dbReference>
<keyword evidence="2 6" id="KW-0808">Transferase</keyword>
<dbReference type="Gene3D" id="3.90.120.10">
    <property type="entry name" value="DNA Methylase, subunit A, domain 2"/>
    <property type="match status" value="1"/>
</dbReference>
<reference evidence="9 10" key="1">
    <citation type="submission" date="2019-08" db="EMBL/GenBank/DDBJ databases">
        <title>Genomes of Antarctic Bizionia species.</title>
        <authorList>
            <person name="Bowman J.P."/>
        </authorList>
    </citation>
    <scope>NUCLEOTIDE SEQUENCE [LARGE SCALE GENOMIC DNA]</scope>
    <source>
        <strain evidence="9 10">IC164</strain>
    </source>
</reference>
<evidence type="ECO:0000256" key="5">
    <source>
        <dbReference type="ARBA" id="ARBA00047422"/>
    </source>
</evidence>
<proteinExistence type="inferred from homology"/>
<dbReference type="PANTHER" id="PTHR10629">
    <property type="entry name" value="CYTOSINE-SPECIFIC METHYLTRANSFERASE"/>
    <property type="match status" value="1"/>
</dbReference>
<dbReference type="InterPro" id="IPR031303">
    <property type="entry name" value="C5_meth_CS"/>
</dbReference>
<dbReference type="EC" id="2.1.1.37" evidence="8"/>
<dbReference type="PROSITE" id="PS00094">
    <property type="entry name" value="C5_MTASE_1"/>
    <property type="match status" value="1"/>
</dbReference>
<dbReference type="NCBIfam" id="TIGR00675">
    <property type="entry name" value="dcm"/>
    <property type="match status" value="1"/>
</dbReference>
<dbReference type="Pfam" id="PF00145">
    <property type="entry name" value="DNA_methylase"/>
    <property type="match status" value="2"/>
</dbReference>
<evidence type="ECO:0000256" key="8">
    <source>
        <dbReference type="RuleBase" id="RU000417"/>
    </source>
</evidence>
<evidence type="ECO:0000256" key="2">
    <source>
        <dbReference type="ARBA" id="ARBA00022679"/>
    </source>
</evidence>
<gene>
    <name evidence="9" type="ORF">ES677_14785</name>
</gene>
<keyword evidence="3 6" id="KW-0949">S-adenosyl-L-methionine</keyword>
<dbReference type="InterPro" id="IPR001525">
    <property type="entry name" value="C5_MeTfrase"/>
</dbReference>
<name>A0ABY3M6X6_9FLAO</name>
<keyword evidence="1 6" id="KW-0489">Methyltransferase</keyword>
<evidence type="ECO:0000256" key="4">
    <source>
        <dbReference type="ARBA" id="ARBA00022747"/>
    </source>
</evidence>
<dbReference type="InterPro" id="IPR018117">
    <property type="entry name" value="C5_DNA_meth_AS"/>
</dbReference>